<accession>A0A8S1CVD6</accession>
<dbReference type="Pfam" id="PF23212">
    <property type="entry name" value="DUF7064"/>
    <property type="match status" value="1"/>
</dbReference>
<dbReference type="EMBL" id="CADEPI010000103">
    <property type="protein sequence ID" value="CAB3374748.1"/>
    <property type="molecule type" value="Genomic_DNA"/>
</dbReference>
<reference evidence="2 3" key="1">
    <citation type="submission" date="2020-04" db="EMBL/GenBank/DDBJ databases">
        <authorList>
            <person name="Alioto T."/>
            <person name="Alioto T."/>
            <person name="Gomez Garrido J."/>
        </authorList>
    </citation>
    <scope>NUCLEOTIDE SEQUENCE [LARGE SCALE GENOMIC DNA]</scope>
</reference>
<dbReference type="OrthoDB" id="5798273at2759"/>
<keyword evidence="3" id="KW-1185">Reference proteome</keyword>
<evidence type="ECO:0000313" key="2">
    <source>
        <dbReference type="EMBL" id="CAB3374748.1"/>
    </source>
</evidence>
<dbReference type="PANTHER" id="PTHR34717">
    <property type="entry name" value="EG:BACR7A4.20 PROTEIN"/>
    <property type="match status" value="1"/>
</dbReference>
<dbReference type="Proteomes" id="UP000494165">
    <property type="component" value="Unassembled WGS sequence"/>
</dbReference>
<protein>
    <recommendedName>
        <fullName evidence="1">DUF7064 domain-containing protein</fullName>
    </recommendedName>
</protein>
<dbReference type="SUPFAM" id="SSF159245">
    <property type="entry name" value="AttH-like"/>
    <property type="match status" value="1"/>
</dbReference>
<name>A0A8S1CVD6_9INSE</name>
<feature type="domain" description="DUF7064" evidence="1">
    <location>
        <begin position="231"/>
        <end position="351"/>
    </location>
</feature>
<sequence>MAIALLIKNHFNWLTKLEKMRLETQLGKKTNFDSIEKPQPLSEHAKAFEAVFFVAANRTGFYLATGCETRKNGKANALCYLMVPGKGLLCSEALPNTELDIDQEKLAQGEYQAGGVNFKMVTPMSRWKIAYKGKMFLHGDKSQVFDVDFNGTWSSHLPHFDYEHDLHPATLARAIAREDWSRDYFDTLKEAHQTHYEQLGQLQGKVTINDEETINVTSHAFRDHSFGKKRDWTLMHRYGFHILFFKDGSKVVVAVISQPCTSSSLEAGYECSPEGEITPIERVDLELFRHGEAGTPPTDYAFHYKAGGRTRLLQVRVVACSEHFVNETRMVERFVEVSSDGLQGWGVSEWNYKRPRVD</sequence>
<dbReference type="PANTHER" id="PTHR34717:SF1">
    <property type="entry name" value="EG:BACR7A4.20 PROTEIN"/>
    <property type="match status" value="1"/>
</dbReference>
<comment type="caution">
    <text evidence="2">The sequence shown here is derived from an EMBL/GenBank/DDBJ whole genome shotgun (WGS) entry which is preliminary data.</text>
</comment>
<gene>
    <name evidence="2" type="ORF">CLODIP_2_CD04798</name>
</gene>
<organism evidence="2 3">
    <name type="scientific">Cloeon dipterum</name>
    <dbReference type="NCBI Taxonomy" id="197152"/>
    <lineage>
        <taxon>Eukaryota</taxon>
        <taxon>Metazoa</taxon>
        <taxon>Ecdysozoa</taxon>
        <taxon>Arthropoda</taxon>
        <taxon>Hexapoda</taxon>
        <taxon>Insecta</taxon>
        <taxon>Pterygota</taxon>
        <taxon>Palaeoptera</taxon>
        <taxon>Ephemeroptera</taxon>
        <taxon>Pisciforma</taxon>
        <taxon>Baetidae</taxon>
        <taxon>Cloeon</taxon>
    </lineage>
</organism>
<proteinExistence type="predicted"/>
<dbReference type="InterPro" id="IPR055492">
    <property type="entry name" value="DUF7064"/>
</dbReference>
<evidence type="ECO:0000259" key="1">
    <source>
        <dbReference type="Pfam" id="PF23212"/>
    </source>
</evidence>
<dbReference type="AlphaFoldDB" id="A0A8S1CVD6"/>
<evidence type="ECO:0000313" key="3">
    <source>
        <dbReference type="Proteomes" id="UP000494165"/>
    </source>
</evidence>